<evidence type="ECO:0000313" key="2">
    <source>
        <dbReference type="Proteomes" id="UP001283361"/>
    </source>
</evidence>
<proteinExistence type="predicted"/>
<reference evidence="1" key="1">
    <citation type="journal article" date="2023" name="G3 (Bethesda)">
        <title>A reference genome for the long-term kleptoplast-retaining sea slug Elysia crispata morphotype clarki.</title>
        <authorList>
            <person name="Eastman K.E."/>
            <person name="Pendleton A.L."/>
            <person name="Shaikh M.A."/>
            <person name="Suttiyut T."/>
            <person name="Ogas R."/>
            <person name="Tomko P."/>
            <person name="Gavelis G."/>
            <person name="Widhalm J.R."/>
            <person name="Wisecaver J.H."/>
        </authorList>
    </citation>
    <scope>NUCLEOTIDE SEQUENCE</scope>
    <source>
        <strain evidence="1">ECLA1</strain>
    </source>
</reference>
<keyword evidence="2" id="KW-1185">Reference proteome</keyword>
<evidence type="ECO:0000313" key="1">
    <source>
        <dbReference type="EMBL" id="KAK3786530.1"/>
    </source>
</evidence>
<sequence>MPVQSPCVCVCRHRLNLICCLGQGRLNLELNLSQASSVTVSPDACLCFHFRIFCYHCQVQCVSSNDKETNFKAERSKDPRNSNTMARRVLEAEHMANLGIRELSVCYDYFSTTMDHTGSWKQNTWPTWASVSCQFVKIIIAIAEFIITGVSK</sequence>
<dbReference type="Proteomes" id="UP001283361">
    <property type="component" value="Unassembled WGS sequence"/>
</dbReference>
<accession>A0AAE1AEQ1</accession>
<name>A0AAE1AEQ1_9GAST</name>
<dbReference type="AlphaFoldDB" id="A0AAE1AEQ1"/>
<organism evidence="1 2">
    <name type="scientific">Elysia crispata</name>
    <name type="common">lettuce slug</name>
    <dbReference type="NCBI Taxonomy" id="231223"/>
    <lineage>
        <taxon>Eukaryota</taxon>
        <taxon>Metazoa</taxon>
        <taxon>Spiralia</taxon>
        <taxon>Lophotrochozoa</taxon>
        <taxon>Mollusca</taxon>
        <taxon>Gastropoda</taxon>
        <taxon>Heterobranchia</taxon>
        <taxon>Euthyneura</taxon>
        <taxon>Panpulmonata</taxon>
        <taxon>Sacoglossa</taxon>
        <taxon>Placobranchoidea</taxon>
        <taxon>Plakobranchidae</taxon>
        <taxon>Elysia</taxon>
    </lineage>
</organism>
<comment type="caution">
    <text evidence="1">The sequence shown here is derived from an EMBL/GenBank/DDBJ whole genome shotgun (WGS) entry which is preliminary data.</text>
</comment>
<gene>
    <name evidence="1" type="ORF">RRG08_020911</name>
</gene>
<protein>
    <submittedName>
        <fullName evidence="1">Uncharacterized protein</fullName>
    </submittedName>
</protein>
<dbReference type="EMBL" id="JAWDGP010001956">
    <property type="protein sequence ID" value="KAK3786530.1"/>
    <property type="molecule type" value="Genomic_DNA"/>
</dbReference>